<organism evidence="5">
    <name type="scientific">Pelagomonas calceolata</name>
    <dbReference type="NCBI Taxonomy" id="35677"/>
    <lineage>
        <taxon>Eukaryota</taxon>
        <taxon>Sar</taxon>
        <taxon>Stramenopiles</taxon>
        <taxon>Ochrophyta</taxon>
        <taxon>Pelagophyceae</taxon>
        <taxon>Pelagomonadales</taxon>
        <taxon>Pelagomonadaceae</taxon>
        <taxon>Pelagomonas</taxon>
    </lineage>
</organism>
<dbReference type="PANTHER" id="PTHR12630">
    <property type="entry name" value="N-LINKED OLIGOSACCHARIDE PROCESSING"/>
    <property type="match status" value="1"/>
</dbReference>
<evidence type="ECO:0000259" key="4">
    <source>
        <dbReference type="PROSITE" id="PS51914"/>
    </source>
</evidence>
<evidence type="ECO:0000313" key="5">
    <source>
        <dbReference type="EMBL" id="CAE0704195.1"/>
    </source>
</evidence>
<evidence type="ECO:0000256" key="3">
    <source>
        <dbReference type="SAM" id="MobiDB-lite"/>
    </source>
</evidence>
<feature type="compositionally biased region" description="Acidic residues" evidence="3">
    <location>
        <begin position="208"/>
        <end position="225"/>
    </location>
</feature>
<dbReference type="GO" id="GO:0006491">
    <property type="term" value="P:N-glycan processing"/>
    <property type="evidence" value="ECO:0007669"/>
    <property type="project" value="TreeGrafter"/>
</dbReference>
<dbReference type="PANTHER" id="PTHR12630:SF1">
    <property type="entry name" value="GLUCOSIDASE 2 SUBUNIT BETA"/>
    <property type="match status" value="1"/>
</dbReference>
<keyword evidence="2" id="KW-1015">Disulfide bond</keyword>
<dbReference type="InterPro" id="IPR036607">
    <property type="entry name" value="PRKCSH"/>
</dbReference>
<dbReference type="GO" id="GO:0017177">
    <property type="term" value="C:glucosidase II complex"/>
    <property type="evidence" value="ECO:0007669"/>
    <property type="project" value="TreeGrafter"/>
</dbReference>
<dbReference type="EMBL" id="HBIW01022782">
    <property type="protein sequence ID" value="CAE0704195.1"/>
    <property type="molecule type" value="Transcribed_RNA"/>
</dbReference>
<dbReference type="AlphaFoldDB" id="A0A7S4A5B7"/>
<dbReference type="InterPro" id="IPR039794">
    <property type="entry name" value="Gtb1-like"/>
</dbReference>
<dbReference type="InterPro" id="IPR044865">
    <property type="entry name" value="MRH_dom"/>
</dbReference>
<accession>A0A7S4A5B7</accession>
<evidence type="ECO:0000313" key="7">
    <source>
        <dbReference type="Proteomes" id="UP000789595"/>
    </source>
</evidence>
<dbReference type="OrthoDB" id="28322at2759"/>
<reference evidence="5" key="1">
    <citation type="submission" date="2021-01" db="EMBL/GenBank/DDBJ databases">
        <authorList>
            <person name="Corre E."/>
            <person name="Pelletier E."/>
            <person name="Niang G."/>
            <person name="Scheremetjew M."/>
            <person name="Finn R."/>
            <person name="Kale V."/>
            <person name="Holt S."/>
            <person name="Cochrane G."/>
            <person name="Meng A."/>
            <person name="Brown T."/>
            <person name="Cohen L."/>
        </authorList>
    </citation>
    <scope>NUCLEOTIDE SEQUENCE</scope>
    <source>
        <strain evidence="5">CCMP1756</strain>
    </source>
</reference>
<dbReference type="InterPro" id="IPR009011">
    <property type="entry name" value="Man6P_isomerase_rcpt-bd_dom_sf"/>
</dbReference>
<dbReference type="EMBL" id="CAKKNE010000002">
    <property type="protein sequence ID" value="CAH0368626.1"/>
    <property type="molecule type" value="Genomic_DNA"/>
</dbReference>
<evidence type="ECO:0000313" key="6">
    <source>
        <dbReference type="EMBL" id="CAH0368626.1"/>
    </source>
</evidence>
<dbReference type="PROSITE" id="PS51914">
    <property type="entry name" value="MRH"/>
    <property type="match status" value="1"/>
</dbReference>
<dbReference type="Gene3D" id="2.70.130.10">
    <property type="entry name" value="Mannose-6-phosphate receptor binding domain"/>
    <property type="match status" value="1"/>
</dbReference>
<keyword evidence="7" id="KW-1185">Reference proteome</keyword>
<proteinExistence type="predicted"/>
<evidence type="ECO:0000256" key="1">
    <source>
        <dbReference type="ARBA" id="ARBA00022729"/>
    </source>
</evidence>
<dbReference type="Proteomes" id="UP000789595">
    <property type="component" value="Unassembled WGS sequence"/>
</dbReference>
<protein>
    <recommendedName>
        <fullName evidence="4">MRH domain-containing protein</fullName>
    </recommendedName>
</protein>
<dbReference type="Pfam" id="PF13015">
    <property type="entry name" value="PRKCSH_1"/>
    <property type="match status" value="1"/>
</dbReference>
<sequence length="233" mass="24946">MWLISLLTAAAASEQQEIRLTRGLDHTTTEKRRPPAPPAGPAALLPFRGRCVSTKLGADELRVCPFANATQTSLAGQEFVLGVFAAWRGRSLVYADGDVCGAAPRNATVSIRCGAEAYALRDAREPATCTYEATLDVPVDCDVLGMDSVPNDIVQLRADLVKAEAAALAAVNRAGDLAERLERASCAAAAMGELDDFDDSACELDEFDDYDDPYESPYDAEDMYDDPYAAGEL</sequence>
<feature type="region of interest" description="Disordered" evidence="3">
    <location>
        <begin position="208"/>
        <end position="233"/>
    </location>
</feature>
<evidence type="ECO:0000256" key="2">
    <source>
        <dbReference type="ARBA" id="ARBA00023157"/>
    </source>
</evidence>
<name>A0A7S4A5B7_9STRA</name>
<reference evidence="6" key="2">
    <citation type="submission" date="2021-11" db="EMBL/GenBank/DDBJ databases">
        <authorList>
            <consortium name="Genoscope - CEA"/>
            <person name="William W."/>
        </authorList>
    </citation>
    <scope>NUCLEOTIDE SEQUENCE</scope>
</reference>
<gene>
    <name evidence="5" type="ORF">PCAL00307_LOCUS19643</name>
    <name evidence="6" type="ORF">PECAL_2P16980</name>
</gene>
<feature type="domain" description="MRH" evidence="4">
    <location>
        <begin position="49"/>
        <end position="143"/>
    </location>
</feature>
<keyword evidence="1" id="KW-0732">Signal</keyword>